<evidence type="ECO:0000313" key="4">
    <source>
        <dbReference type="Proteomes" id="UP000007564"/>
    </source>
</evidence>
<dbReference type="InterPro" id="IPR005064">
    <property type="entry name" value="BUG"/>
</dbReference>
<dbReference type="Gene3D" id="3.40.190.150">
    <property type="entry name" value="Bordetella uptake gene, domain 1"/>
    <property type="match status" value="1"/>
</dbReference>
<dbReference type="Pfam" id="PF03401">
    <property type="entry name" value="TctC"/>
    <property type="match status" value="1"/>
</dbReference>
<evidence type="ECO:0000256" key="1">
    <source>
        <dbReference type="ARBA" id="ARBA00006987"/>
    </source>
</evidence>
<dbReference type="SUPFAM" id="SSF53850">
    <property type="entry name" value="Periplasmic binding protein-like II"/>
    <property type="match status" value="1"/>
</dbReference>
<dbReference type="CDD" id="cd13578">
    <property type="entry name" value="PBP2_Bug27"/>
    <property type="match status" value="1"/>
</dbReference>
<dbReference type="AlphaFoldDB" id="A0A0C6P5Y0"/>
<dbReference type="PIRSF" id="PIRSF017082">
    <property type="entry name" value="YflP"/>
    <property type="match status" value="1"/>
</dbReference>
<reference evidence="3 4" key="1">
    <citation type="journal article" date="2012" name="BMC Genomics">
        <title>Comparative genomics of the classical Bordetella subspecies: the evolution and exchange of virulence-associated diversity amongst closely related pathogens.</title>
        <authorList>
            <person name="Park J."/>
            <person name="Zhang Y."/>
            <person name="Buboltz A.M."/>
            <person name="Zhang X."/>
            <person name="Schuster S.C."/>
            <person name="Ahuja U."/>
            <person name="Liu M."/>
            <person name="Miller J.F."/>
            <person name="Sebaihia M."/>
            <person name="Bentley S.D."/>
            <person name="Parkhill J."/>
            <person name="Harvill E.T."/>
        </authorList>
    </citation>
    <scope>NUCLEOTIDE SEQUENCE [LARGE SCALE GENOMIC DNA]</scope>
    <source>
        <strain evidence="3 4">253</strain>
    </source>
</reference>
<dbReference type="InterPro" id="IPR042100">
    <property type="entry name" value="Bug_dom1"/>
</dbReference>
<dbReference type="PANTHER" id="PTHR42928:SF5">
    <property type="entry name" value="BLR1237 PROTEIN"/>
    <property type="match status" value="1"/>
</dbReference>
<feature type="chain" id="PRO_5002190044" evidence="2">
    <location>
        <begin position="30"/>
        <end position="330"/>
    </location>
</feature>
<dbReference type="HOGENOM" id="CLU_045683_0_0_4"/>
<evidence type="ECO:0000256" key="2">
    <source>
        <dbReference type="SAM" id="SignalP"/>
    </source>
</evidence>
<name>A0A0C6P5Y0_BORBO</name>
<dbReference type="Gene3D" id="3.40.190.10">
    <property type="entry name" value="Periplasmic binding protein-like II"/>
    <property type="match status" value="1"/>
</dbReference>
<dbReference type="Proteomes" id="UP000007564">
    <property type="component" value="Chromosome"/>
</dbReference>
<feature type="signal peptide" evidence="2">
    <location>
        <begin position="1"/>
        <end position="29"/>
    </location>
</feature>
<gene>
    <name evidence="3" type="ORF">BN112_3025</name>
</gene>
<dbReference type="EMBL" id="HE965806">
    <property type="protein sequence ID" value="CCJ54942.1"/>
    <property type="molecule type" value="Genomic_DNA"/>
</dbReference>
<proteinExistence type="inferred from homology"/>
<dbReference type="PANTHER" id="PTHR42928">
    <property type="entry name" value="TRICARBOXYLATE-BINDING PROTEIN"/>
    <property type="match status" value="1"/>
</dbReference>
<dbReference type="KEGG" id="bbh:BN112_3025"/>
<organism evidence="3 4">
    <name type="scientific">Bordetella bronchiseptica 253</name>
    <dbReference type="NCBI Taxonomy" id="568707"/>
    <lineage>
        <taxon>Bacteria</taxon>
        <taxon>Pseudomonadati</taxon>
        <taxon>Pseudomonadota</taxon>
        <taxon>Betaproteobacteria</taxon>
        <taxon>Burkholderiales</taxon>
        <taxon>Alcaligenaceae</taxon>
        <taxon>Bordetella</taxon>
    </lineage>
</organism>
<keyword evidence="2" id="KW-0732">Signal</keyword>
<comment type="similarity">
    <text evidence="1">Belongs to the UPF0065 (bug) family.</text>
</comment>
<evidence type="ECO:0000313" key="3">
    <source>
        <dbReference type="EMBL" id="CCJ54942.1"/>
    </source>
</evidence>
<dbReference type="OrthoDB" id="8678477at2"/>
<dbReference type="GeneID" id="56480923"/>
<protein>
    <submittedName>
        <fullName evidence="3">Putative exported protein</fullName>
    </submittedName>
</protein>
<accession>A0A0C6P5Y0</accession>
<dbReference type="RefSeq" id="WP_003807626.1">
    <property type="nucleotide sequence ID" value="NC_019382.1"/>
</dbReference>
<sequence length="330" mass="34673">MQRRRFLAKVARIAAAVGVSACAANGSFAATGDFPNKPLDIIVTFPPGGGTDMLARLIGNYLTESLGQTAVVENRPGASGNVGARLVADRAPDGYSLLMVNSSFAVNPGVFRNLPFDPKKDFAAVINVAYVPSVFVVPAGSKYKTLGELMAAAKQTNTQVTYGSCGNGTPQHLAGELLNVSAKTHMVHVPYKGCGPALNDVLGSQIGLAVVTASSAIPFIKAGKLQALAVTSKERSALLPEVPTVAEQGVAGYELNQWHGLLVPGATPMAVRQKLYDGIAKVMQRDDVQKKLADLGYSTASDGPEVFQKMVETDIDRFSALTKQIGLKVD</sequence>